<protein>
    <submittedName>
        <fullName evidence="2">Uncharacterized protein</fullName>
    </submittedName>
</protein>
<dbReference type="EMBL" id="DXHX01000045">
    <property type="protein sequence ID" value="HIV74085.1"/>
    <property type="molecule type" value="Genomic_DNA"/>
</dbReference>
<keyword evidence="1" id="KW-1133">Transmembrane helix</keyword>
<evidence type="ECO:0000256" key="1">
    <source>
        <dbReference type="SAM" id="Phobius"/>
    </source>
</evidence>
<dbReference type="Proteomes" id="UP000823937">
    <property type="component" value="Unassembled WGS sequence"/>
</dbReference>
<keyword evidence="1" id="KW-0472">Membrane</keyword>
<dbReference type="AlphaFoldDB" id="A0A9D1PKH9"/>
<evidence type="ECO:0000313" key="2">
    <source>
        <dbReference type="EMBL" id="HIV74085.1"/>
    </source>
</evidence>
<feature type="transmembrane region" description="Helical" evidence="1">
    <location>
        <begin position="43"/>
        <end position="66"/>
    </location>
</feature>
<gene>
    <name evidence="2" type="ORF">H9895_03275</name>
</gene>
<keyword evidence="1" id="KW-0812">Transmembrane</keyword>
<proteinExistence type="predicted"/>
<evidence type="ECO:0000313" key="3">
    <source>
        <dbReference type="Proteomes" id="UP000823937"/>
    </source>
</evidence>
<organism evidence="2 3">
    <name type="scientific">Candidatus Pseudogracilibacillus intestinigallinarum</name>
    <dbReference type="NCBI Taxonomy" id="2838742"/>
    <lineage>
        <taxon>Bacteria</taxon>
        <taxon>Bacillati</taxon>
        <taxon>Bacillota</taxon>
        <taxon>Bacilli</taxon>
        <taxon>Bacillales</taxon>
        <taxon>Bacillaceae</taxon>
        <taxon>Pseudogracilibacillus</taxon>
    </lineage>
</organism>
<reference evidence="2" key="1">
    <citation type="journal article" date="2021" name="PeerJ">
        <title>Extensive microbial diversity within the chicken gut microbiome revealed by metagenomics and culture.</title>
        <authorList>
            <person name="Gilroy R."/>
            <person name="Ravi A."/>
            <person name="Getino M."/>
            <person name="Pursley I."/>
            <person name="Horton D.L."/>
            <person name="Alikhan N.F."/>
            <person name="Baker D."/>
            <person name="Gharbi K."/>
            <person name="Hall N."/>
            <person name="Watson M."/>
            <person name="Adriaenssens E.M."/>
            <person name="Foster-Nyarko E."/>
            <person name="Jarju S."/>
            <person name="Secka A."/>
            <person name="Antonio M."/>
            <person name="Oren A."/>
            <person name="Chaudhuri R.R."/>
            <person name="La Ragione R."/>
            <person name="Hildebrand F."/>
            <person name="Pallen M.J."/>
        </authorList>
    </citation>
    <scope>NUCLEOTIDE SEQUENCE</scope>
    <source>
        <strain evidence="2">CHK169-2315</strain>
    </source>
</reference>
<accession>A0A9D1PKH9</accession>
<reference evidence="2" key="2">
    <citation type="submission" date="2021-04" db="EMBL/GenBank/DDBJ databases">
        <authorList>
            <person name="Gilroy R."/>
        </authorList>
    </citation>
    <scope>NUCLEOTIDE SEQUENCE</scope>
    <source>
        <strain evidence="2">CHK169-2315</strain>
    </source>
</reference>
<name>A0A9D1PKH9_9BACI</name>
<sequence length="69" mass="8035">MTSFTVVGFIVLMSMKKSMEKRIALAIEHEQNLELKRRVTKPVIWWIVGATMWGIISMMFVVWTFIVSS</sequence>
<comment type="caution">
    <text evidence="2">The sequence shown here is derived from an EMBL/GenBank/DDBJ whole genome shotgun (WGS) entry which is preliminary data.</text>
</comment>